<keyword evidence="2" id="KW-1185">Reference proteome</keyword>
<comment type="caution">
    <text evidence="1">The sequence shown here is derived from an EMBL/GenBank/DDBJ whole genome shotgun (WGS) entry which is preliminary data.</text>
</comment>
<dbReference type="EMBL" id="WOCE01000020">
    <property type="protein sequence ID" value="KAE9591270.1"/>
    <property type="molecule type" value="Genomic_DNA"/>
</dbReference>
<dbReference type="AlphaFoldDB" id="A0A6A4NPY8"/>
<proteinExistence type="predicted"/>
<accession>A0A6A4NPY8</accession>
<protein>
    <submittedName>
        <fullName evidence="1">Uncharacterized protein</fullName>
    </submittedName>
</protein>
<name>A0A6A4NPY8_LUPAL</name>
<evidence type="ECO:0000313" key="1">
    <source>
        <dbReference type="EMBL" id="KAE9591270.1"/>
    </source>
</evidence>
<gene>
    <name evidence="1" type="ORF">Lalb_Chr20g0116721</name>
</gene>
<sequence length="90" mass="9936">MASITFIPPATIVAITGKVKQLREVSVVNSSAATYKVYFPSLLSSKIVQKIPWFDGTAKSNYSCGDRSAVVKLSPWSFEKVWNFVHIIAL</sequence>
<evidence type="ECO:0000313" key="2">
    <source>
        <dbReference type="Proteomes" id="UP000447434"/>
    </source>
</evidence>
<dbReference type="Proteomes" id="UP000447434">
    <property type="component" value="Chromosome 20"/>
</dbReference>
<organism evidence="1 2">
    <name type="scientific">Lupinus albus</name>
    <name type="common">White lupine</name>
    <name type="synonym">Lupinus termis</name>
    <dbReference type="NCBI Taxonomy" id="3870"/>
    <lineage>
        <taxon>Eukaryota</taxon>
        <taxon>Viridiplantae</taxon>
        <taxon>Streptophyta</taxon>
        <taxon>Embryophyta</taxon>
        <taxon>Tracheophyta</taxon>
        <taxon>Spermatophyta</taxon>
        <taxon>Magnoliopsida</taxon>
        <taxon>eudicotyledons</taxon>
        <taxon>Gunneridae</taxon>
        <taxon>Pentapetalae</taxon>
        <taxon>rosids</taxon>
        <taxon>fabids</taxon>
        <taxon>Fabales</taxon>
        <taxon>Fabaceae</taxon>
        <taxon>Papilionoideae</taxon>
        <taxon>50 kb inversion clade</taxon>
        <taxon>genistoids sensu lato</taxon>
        <taxon>core genistoids</taxon>
        <taxon>Genisteae</taxon>
        <taxon>Lupinus</taxon>
    </lineage>
</organism>
<reference evidence="2" key="1">
    <citation type="journal article" date="2020" name="Nat. Commun.">
        <title>Genome sequence of the cluster root forming white lupin.</title>
        <authorList>
            <person name="Hufnagel B."/>
            <person name="Marques A."/>
            <person name="Soriano A."/>
            <person name="Marques L."/>
            <person name="Divol F."/>
            <person name="Doumas P."/>
            <person name="Sallet E."/>
            <person name="Mancinotti D."/>
            <person name="Carrere S."/>
            <person name="Marande W."/>
            <person name="Arribat S."/>
            <person name="Keller J."/>
            <person name="Huneau C."/>
            <person name="Blein T."/>
            <person name="Aime D."/>
            <person name="Laguerre M."/>
            <person name="Taylor J."/>
            <person name="Schubert V."/>
            <person name="Nelson M."/>
            <person name="Geu-Flores F."/>
            <person name="Crespi M."/>
            <person name="Gallardo-Guerrero K."/>
            <person name="Delaux P.-M."/>
            <person name="Salse J."/>
            <person name="Berges H."/>
            <person name="Guyot R."/>
            <person name="Gouzy J."/>
            <person name="Peret B."/>
        </authorList>
    </citation>
    <scope>NUCLEOTIDE SEQUENCE [LARGE SCALE GENOMIC DNA]</scope>
    <source>
        <strain evidence="2">cv. Amiga</strain>
    </source>
</reference>